<keyword evidence="3" id="KW-1185">Reference proteome</keyword>
<dbReference type="AlphaFoldDB" id="A0AA43QTJ8"/>
<evidence type="ECO:0000313" key="3">
    <source>
        <dbReference type="Proteomes" id="UP001161017"/>
    </source>
</evidence>
<sequence length="208" mass="23432">MSARVIDLTGSSPPRKKVKTSSKDQALTQSLLAKAIDAAPPDRLRKTLHTLRVTSNDFARALSDELLVTPRIQMGEEAGVDINSDNVDEEADHQEEDDDYEDDYDAGVVTQSNHPRAWFPGMVRTRYTRCDNCKEEFDVTDNLDDEAFVYHDGELEVNEDMFADHDEDCHGPMDSEQNRIDYPEGFAWSCCNEDGSNAGCLTGRHLER</sequence>
<dbReference type="PANTHER" id="PTHR38167:SF1">
    <property type="entry name" value="C2H2-TYPE DOMAIN-CONTAINING PROTEIN"/>
    <property type="match status" value="1"/>
</dbReference>
<dbReference type="EMBL" id="JAPUFD010000018">
    <property type="protein sequence ID" value="MDI1492373.1"/>
    <property type="molecule type" value="Genomic_DNA"/>
</dbReference>
<proteinExistence type="predicted"/>
<comment type="caution">
    <text evidence="2">The sequence shown here is derived from an EMBL/GenBank/DDBJ whole genome shotgun (WGS) entry which is preliminary data.</text>
</comment>
<feature type="region of interest" description="Disordered" evidence="1">
    <location>
        <begin position="1"/>
        <end position="25"/>
    </location>
</feature>
<dbReference type="Proteomes" id="UP001161017">
    <property type="component" value="Unassembled WGS sequence"/>
</dbReference>
<gene>
    <name evidence="2" type="ORF">OHK93_003587</name>
</gene>
<protein>
    <recommendedName>
        <fullName evidence="4">C2H2-type domain-containing protein</fullName>
    </recommendedName>
</protein>
<feature type="compositionally biased region" description="Acidic residues" evidence="1">
    <location>
        <begin position="86"/>
        <end position="100"/>
    </location>
</feature>
<evidence type="ECO:0000256" key="1">
    <source>
        <dbReference type="SAM" id="MobiDB-lite"/>
    </source>
</evidence>
<accession>A0AA43QTJ8</accession>
<organism evidence="2 3">
    <name type="scientific">Ramalina farinacea</name>
    <dbReference type="NCBI Taxonomy" id="258253"/>
    <lineage>
        <taxon>Eukaryota</taxon>
        <taxon>Fungi</taxon>
        <taxon>Dikarya</taxon>
        <taxon>Ascomycota</taxon>
        <taxon>Pezizomycotina</taxon>
        <taxon>Lecanoromycetes</taxon>
        <taxon>OSLEUM clade</taxon>
        <taxon>Lecanoromycetidae</taxon>
        <taxon>Lecanorales</taxon>
        <taxon>Lecanorineae</taxon>
        <taxon>Ramalinaceae</taxon>
        <taxon>Ramalina</taxon>
    </lineage>
</organism>
<dbReference type="PANTHER" id="PTHR38167">
    <property type="entry name" value="C2H2-TYPE DOMAIN-CONTAINING PROTEIN"/>
    <property type="match status" value="1"/>
</dbReference>
<reference evidence="2" key="1">
    <citation type="journal article" date="2023" name="Genome Biol. Evol.">
        <title>First Whole Genome Sequence and Flow Cytometry Genome Size Data for the Lichen-Forming Fungus Ramalina farinacea (Ascomycota).</title>
        <authorList>
            <person name="Llewellyn T."/>
            <person name="Mian S."/>
            <person name="Hill R."/>
            <person name="Leitch I.J."/>
            <person name="Gaya E."/>
        </authorList>
    </citation>
    <scope>NUCLEOTIDE SEQUENCE</scope>
    <source>
        <strain evidence="2">LIQ254RAFAR</strain>
    </source>
</reference>
<feature type="region of interest" description="Disordered" evidence="1">
    <location>
        <begin position="77"/>
        <end position="100"/>
    </location>
</feature>
<evidence type="ECO:0008006" key="4">
    <source>
        <dbReference type="Google" id="ProtNLM"/>
    </source>
</evidence>
<evidence type="ECO:0000313" key="2">
    <source>
        <dbReference type="EMBL" id="MDI1492373.1"/>
    </source>
</evidence>
<name>A0AA43QTJ8_9LECA</name>